<reference evidence="2 3" key="1">
    <citation type="journal article" date="2015" name="Genome Announc.">
        <title>Expanding the biotechnology potential of lactobacilli through comparative genomics of 213 strains and associated genera.</title>
        <authorList>
            <person name="Sun Z."/>
            <person name="Harris H.M."/>
            <person name="McCann A."/>
            <person name="Guo C."/>
            <person name="Argimon S."/>
            <person name="Zhang W."/>
            <person name="Yang X."/>
            <person name="Jeffery I.B."/>
            <person name="Cooney J.C."/>
            <person name="Kagawa T.F."/>
            <person name="Liu W."/>
            <person name="Song Y."/>
            <person name="Salvetti E."/>
            <person name="Wrobel A."/>
            <person name="Rasinkangas P."/>
            <person name="Parkhill J."/>
            <person name="Rea M.C."/>
            <person name="O'Sullivan O."/>
            <person name="Ritari J."/>
            <person name="Douillard F.P."/>
            <person name="Paul Ross R."/>
            <person name="Yang R."/>
            <person name="Briner A.E."/>
            <person name="Felis G.E."/>
            <person name="de Vos W.M."/>
            <person name="Barrangou R."/>
            <person name="Klaenhammer T.R."/>
            <person name="Caufield P.W."/>
            <person name="Cui Y."/>
            <person name="Zhang H."/>
            <person name="O'Toole P.W."/>
        </authorList>
    </citation>
    <scope>NUCLEOTIDE SEQUENCE [LARGE SCALE GENOMIC DNA]</scope>
    <source>
        <strain evidence="2 3">DSM 15945</strain>
    </source>
</reference>
<dbReference type="AlphaFoldDB" id="A0A0R1TX88"/>
<dbReference type="EMBL" id="AZFJ01000049">
    <property type="protein sequence ID" value="KRL85841.1"/>
    <property type="molecule type" value="Genomic_DNA"/>
</dbReference>
<proteinExistence type="predicted"/>
<gene>
    <name evidence="2" type="ORF">FC50_GL001234</name>
</gene>
<keyword evidence="3" id="KW-1185">Reference proteome</keyword>
<name>A0A0R1TX88_9LACO</name>
<organism evidence="2 3">
    <name type="scientific">Lacticaseibacillus pantheris DSM 15945 = JCM 12539 = NBRC 106106</name>
    <dbReference type="NCBI Taxonomy" id="1423783"/>
    <lineage>
        <taxon>Bacteria</taxon>
        <taxon>Bacillati</taxon>
        <taxon>Bacillota</taxon>
        <taxon>Bacilli</taxon>
        <taxon>Lactobacillales</taxon>
        <taxon>Lactobacillaceae</taxon>
        <taxon>Lacticaseibacillus</taxon>
    </lineage>
</organism>
<accession>A0A0R1TX88</accession>
<sequence length="56" mass="6353">MILRSNEAGTKGSFEKKISGNPWENGQFDNFDFRADMKIVGNFGVGKDVGRENEKW</sequence>
<protein>
    <submittedName>
        <fullName evidence="2">Uncharacterized protein</fullName>
    </submittedName>
</protein>
<comment type="caution">
    <text evidence="2">The sequence shown here is derived from an EMBL/GenBank/DDBJ whole genome shotgun (WGS) entry which is preliminary data.</text>
</comment>
<evidence type="ECO:0000256" key="1">
    <source>
        <dbReference type="SAM" id="MobiDB-lite"/>
    </source>
</evidence>
<evidence type="ECO:0000313" key="2">
    <source>
        <dbReference type="EMBL" id="KRL85841.1"/>
    </source>
</evidence>
<feature type="region of interest" description="Disordered" evidence="1">
    <location>
        <begin position="1"/>
        <end position="21"/>
    </location>
</feature>
<evidence type="ECO:0000313" key="3">
    <source>
        <dbReference type="Proteomes" id="UP000051922"/>
    </source>
</evidence>
<dbReference type="Proteomes" id="UP000051922">
    <property type="component" value="Unassembled WGS sequence"/>
</dbReference>